<evidence type="ECO:0000313" key="1">
    <source>
        <dbReference type="EMBL" id="KAG0574802.1"/>
    </source>
</evidence>
<comment type="caution">
    <text evidence="1">The sequence shown here is derived from an EMBL/GenBank/DDBJ whole genome shotgun (WGS) entry which is preliminary data.</text>
</comment>
<accession>A0A8T0HUS9</accession>
<dbReference type="Proteomes" id="UP000822688">
    <property type="component" value="Chromosome V"/>
</dbReference>
<protein>
    <submittedName>
        <fullName evidence="1">Uncharacterized protein</fullName>
    </submittedName>
</protein>
<keyword evidence="2" id="KW-1185">Reference proteome</keyword>
<proteinExistence type="predicted"/>
<evidence type="ECO:0000313" key="2">
    <source>
        <dbReference type="Proteomes" id="UP000822688"/>
    </source>
</evidence>
<dbReference type="EMBL" id="CM026426">
    <property type="protein sequence ID" value="KAG0574802.1"/>
    <property type="molecule type" value="Genomic_DNA"/>
</dbReference>
<reference evidence="1" key="1">
    <citation type="submission" date="2020-06" db="EMBL/GenBank/DDBJ databases">
        <title>WGS assembly of Ceratodon purpureus strain R40.</title>
        <authorList>
            <person name="Carey S.B."/>
            <person name="Jenkins J."/>
            <person name="Shu S."/>
            <person name="Lovell J.T."/>
            <person name="Sreedasyam A."/>
            <person name="Maumus F."/>
            <person name="Tiley G.P."/>
            <person name="Fernandez-Pozo N."/>
            <person name="Barry K."/>
            <person name="Chen C."/>
            <person name="Wang M."/>
            <person name="Lipzen A."/>
            <person name="Daum C."/>
            <person name="Saski C.A."/>
            <person name="Payton A.C."/>
            <person name="Mcbreen J.C."/>
            <person name="Conrad R.E."/>
            <person name="Kollar L.M."/>
            <person name="Olsson S."/>
            <person name="Huttunen S."/>
            <person name="Landis J.B."/>
            <person name="Wickett N.J."/>
            <person name="Johnson M.G."/>
            <person name="Rensing S.A."/>
            <person name="Grimwood J."/>
            <person name="Schmutz J."/>
            <person name="Mcdaniel S.F."/>
        </authorList>
    </citation>
    <scope>NUCLEOTIDE SEQUENCE</scope>
    <source>
        <strain evidence="1">R40</strain>
    </source>
</reference>
<sequence>MCGRRVGCLEVCAGSGRDLKREVRGARLVNKLMPAMVATLPPRCHCSPVPTPWDLLERRPRLLIGTFCLCSYELWTSWTLDSTPPRCNSGPLRFTLCDDSPLAGSDGAVLVPKENNPLAACLNAQAPHHHRLSGALLRCYHHLLIRRRVRDGLLLLSRRIDRHLPGPRQTLCLLILTPTHPCERHVHSLISLAIKLKSRC</sequence>
<dbReference type="AlphaFoldDB" id="A0A8T0HUS9"/>
<organism evidence="1 2">
    <name type="scientific">Ceratodon purpureus</name>
    <name type="common">Fire moss</name>
    <name type="synonym">Dicranum purpureum</name>
    <dbReference type="NCBI Taxonomy" id="3225"/>
    <lineage>
        <taxon>Eukaryota</taxon>
        <taxon>Viridiplantae</taxon>
        <taxon>Streptophyta</taxon>
        <taxon>Embryophyta</taxon>
        <taxon>Bryophyta</taxon>
        <taxon>Bryophytina</taxon>
        <taxon>Bryopsida</taxon>
        <taxon>Dicranidae</taxon>
        <taxon>Pseudoditrichales</taxon>
        <taxon>Ditrichaceae</taxon>
        <taxon>Ceratodon</taxon>
    </lineage>
</organism>
<name>A0A8T0HUS9_CERPU</name>
<gene>
    <name evidence="1" type="ORF">KC19_VG292700</name>
</gene>